<keyword evidence="2" id="KW-1185">Reference proteome</keyword>
<evidence type="ECO:0000313" key="1">
    <source>
        <dbReference type="EMBL" id="KAH3701550.1"/>
    </source>
</evidence>
<organism evidence="1 2">
    <name type="scientific">Dreissena polymorpha</name>
    <name type="common">Zebra mussel</name>
    <name type="synonym">Mytilus polymorpha</name>
    <dbReference type="NCBI Taxonomy" id="45954"/>
    <lineage>
        <taxon>Eukaryota</taxon>
        <taxon>Metazoa</taxon>
        <taxon>Spiralia</taxon>
        <taxon>Lophotrochozoa</taxon>
        <taxon>Mollusca</taxon>
        <taxon>Bivalvia</taxon>
        <taxon>Autobranchia</taxon>
        <taxon>Heteroconchia</taxon>
        <taxon>Euheterodonta</taxon>
        <taxon>Imparidentia</taxon>
        <taxon>Neoheterodontei</taxon>
        <taxon>Myida</taxon>
        <taxon>Dreissenoidea</taxon>
        <taxon>Dreissenidae</taxon>
        <taxon>Dreissena</taxon>
    </lineage>
</organism>
<name>A0A9D4BFU9_DREPO</name>
<dbReference type="Proteomes" id="UP000828390">
    <property type="component" value="Unassembled WGS sequence"/>
</dbReference>
<dbReference type="EMBL" id="JAIWYP010000015">
    <property type="protein sequence ID" value="KAH3701550.1"/>
    <property type="molecule type" value="Genomic_DNA"/>
</dbReference>
<reference evidence="1" key="1">
    <citation type="journal article" date="2019" name="bioRxiv">
        <title>The Genome of the Zebra Mussel, Dreissena polymorpha: A Resource for Invasive Species Research.</title>
        <authorList>
            <person name="McCartney M.A."/>
            <person name="Auch B."/>
            <person name="Kono T."/>
            <person name="Mallez S."/>
            <person name="Zhang Y."/>
            <person name="Obille A."/>
            <person name="Becker A."/>
            <person name="Abrahante J.E."/>
            <person name="Garbe J."/>
            <person name="Badalamenti J.P."/>
            <person name="Herman A."/>
            <person name="Mangelson H."/>
            <person name="Liachko I."/>
            <person name="Sullivan S."/>
            <person name="Sone E.D."/>
            <person name="Koren S."/>
            <person name="Silverstein K.A.T."/>
            <person name="Beckman K.B."/>
            <person name="Gohl D.M."/>
        </authorList>
    </citation>
    <scope>NUCLEOTIDE SEQUENCE</scope>
    <source>
        <strain evidence="1">Duluth1</strain>
        <tissue evidence="1">Whole animal</tissue>
    </source>
</reference>
<gene>
    <name evidence="1" type="ORF">DPMN_076539</name>
</gene>
<dbReference type="AlphaFoldDB" id="A0A9D4BFU9"/>
<evidence type="ECO:0000313" key="2">
    <source>
        <dbReference type="Proteomes" id="UP000828390"/>
    </source>
</evidence>
<protein>
    <submittedName>
        <fullName evidence="1">Uncharacterized protein</fullName>
    </submittedName>
</protein>
<proteinExistence type="predicted"/>
<comment type="caution">
    <text evidence="1">The sequence shown here is derived from an EMBL/GenBank/DDBJ whole genome shotgun (WGS) entry which is preliminary data.</text>
</comment>
<accession>A0A9D4BFU9</accession>
<sequence>MIAEIIVADMMATKKESVIAWDAIAIAERDMQVTVAQIVQVVIVKITYYAAVMTENSKDIQIMTDNIAENSQRRQR</sequence>
<reference evidence="1" key="2">
    <citation type="submission" date="2020-11" db="EMBL/GenBank/DDBJ databases">
        <authorList>
            <person name="McCartney M.A."/>
            <person name="Auch B."/>
            <person name="Kono T."/>
            <person name="Mallez S."/>
            <person name="Becker A."/>
            <person name="Gohl D.M."/>
            <person name="Silverstein K.A.T."/>
            <person name="Koren S."/>
            <person name="Bechman K.B."/>
            <person name="Herman A."/>
            <person name="Abrahante J.E."/>
            <person name="Garbe J."/>
        </authorList>
    </citation>
    <scope>NUCLEOTIDE SEQUENCE</scope>
    <source>
        <strain evidence="1">Duluth1</strain>
        <tissue evidence="1">Whole animal</tissue>
    </source>
</reference>